<dbReference type="AlphaFoldDB" id="A0A2P2NJB5"/>
<proteinExistence type="predicted"/>
<evidence type="ECO:0000313" key="1">
    <source>
        <dbReference type="EMBL" id="MBX42510.1"/>
    </source>
</evidence>
<protein>
    <submittedName>
        <fullName evidence="1">Uncharacterized protein</fullName>
    </submittedName>
</protein>
<dbReference type="EMBL" id="GGEC01062026">
    <property type="protein sequence ID" value="MBX42510.1"/>
    <property type="molecule type" value="Transcribed_RNA"/>
</dbReference>
<reference evidence="1" key="1">
    <citation type="submission" date="2018-02" db="EMBL/GenBank/DDBJ databases">
        <title>Rhizophora mucronata_Transcriptome.</title>
        <authorList>
            <person name="Meera S.P."/>
            <person name="Sreeshan A."/>
            <person name="Augustine A."/>
        </authorList>
    </citation>
    <scope>NUCLEOTIDE SEQUENCE</scope>
    <source>
        <tissue evidence="1">Leaf</tissue>
    </source>
</reference>
<accession>A0A2P2NJB5</accession>
<sequence>MQKGAIRNNRCSINQTTLHW</sequence>
<name>A0A2P2NJB5_RHIMU</name>
<organism evidence="1">
    <name type="scientific">Rhizophora mucronata</name>
    <name type="common">Asiatic mangrove</name>
    <dbReference type="NCBI Taxonomy" id="61149"/>
    <lineage>
        <taxon>Eukaryota</taxon>
        <taxon>Viridiplantae</taxon>
        <taxon>Streptophyta</taxon>
        <taxon>Embryophyta</taxon>
        <taxon>Tracheophyta</taxon>
        <taxon>Spermatophyta</taxon>
        <taxon>Magnoliopsida</taxon>
        <taxon>eudicotyledons</taxon>
        <taxon>Gunneridae</taxon>
        <taxon>Pentapetalae</taxon>
        <taxon>rosids</taxon>
        <taxon>fabids</taxon>
        <taxon>Malpighiales</taxon>
        <taxon>Rhizophoraceae</taxon>
        <taxon>Rhizophora</taxon>
    </lineage>
</organism>